<dbReference type="Gene3D" id="3.40.50.300">
    <property type="entry name" value="P-loop containing nucleotide triphosphate hydrolases"/>
    <property type="match status" value="1"/>
</dbReference>
<dbReference type="PANTHER" id="PTHR36978:SF4">
    <property type="entry name" value="P-LOOP CONTAINING NUCLEOSIDE TRIPHOSPHATE HYDROLASE PROTEIN"/>
    <property type="match status" value="1"/>
</dbReference>
<dbReference type="SUPFAM" id="SSF52540">
    <property type="entry name" value="P-loop containing nucleoside triphosphate hydrolases"/>
    <property type="match status" value="1"/>
</dbReference>
<dbReference type="eggNOG" id="ENOG502S41B">
    <property type="taxonomic scope" value="Eukaryota"/>
</dbReference>
<keyword evidence="1" id="KW-1133">Transmembrane helix</keyword>
<accession>S3CM26</accession>
<gene>
    <name evidence="2" type="ORF">GLAREA_02161</name>
</gene>
<dbReference type="STRING" id="1116229.S3CM26"/>
<dbReference type="OMA" id="DIPCILF"/>
<dbReference type="RefSeq" id="XP_008087568.1">
    <property type="nucleotide sequence ID" value="XM_008089377.1"/>
</dbReference>
<dbReference type="PANTHER" id="PTHR36978">
    <property type="entry name" value="P-LOOP CONTAINING NUCLEOTIDE TRIPHOSPHATE HYDROLASE"/>
    <property type="match status" value="1"/>
</dbReference>
<dbReference type="GO" id="GO:0016787">
    <property type="term" value="F:hydrolase activity"/>
    <property type="evidence" value="ECO:0007669"/>
    <property type="project" value="UniProtKB-KW"/>
</dbReference>
<organism evidence="2 3">
    <name type="scientific">Glarea lozoyensis (strain ATCC 20868 / MF5171)</name>
    <dbReference type="NCBI Taxonomy" id="1116229"/>
    <lineage>
        <taxon>Eukaryota</taxon>
        <taxon>Fungi</taxon>
        <taxon>Dikarya</taxon>
        <taxon>Ascomycota</taxon>
        <taxon>Pezizomycotina</taxon>
        <taxon>Leotiomycetes</taxon>
        <taxon>Helotiales</taxon>
        <taxon>Helotiaceae</taxon>
        <taxon>Glarea</taxon>
    </lineage>
</organism>
<reference evidence="2 3" key="1">
    <citation type="journal article" date="2013" name="BMC Genomics">
        <title>Genomics-driven discovery of the pneumocandin biosynthetic gene cluster in the fungus Glarea lozoyensis.</title>
        <authorList>
            <person name="Chen L."/>
            <person name="Yue Q."/>
            <person name="Zhang X."/>
            <person name="Xiang M."/>
            <person name="Wang C."/>
            <person name="Li S."/>
            <person name="Che Y."/>
            <person name="Ortiz-Lopez F.J."/>
            <person name="Bills G.F."/>
            <person name="Liu X."/>
            <person name="An Z."/>
        </authorList>
    </citation>
    <scope>NUCLEOTIDE SEQUENCE [LARGE SCALE GENOMIC DNA]</scope>
    <source>
        <strain evidence="3">ATCC 20868 / MF5171</strain>
    </source>
</reference>
<dbReference type="GeneID" id="19461219"/>
<keyword evidence="2" id="KW-0378">Hydrolase</keyword>
<evidence type="ECO:0000256" key="1">
    <source>
        <dbReference type="SAM" id="Phobius"/>
    </source>
</evidence>
<evidence type="ECO:0000313" key="3">
    <source>
        <dbReference type="Proteomes" id="UP000016922"/>
    </source>
</evidence>
<dbReference type="Pfam" id="PF17784">
    <property type="entry name" value="Sulfotransfer_4"/>
    <property type="match status" value="1"/>
</dbReference>
<proteinExistence type="predicted"/>
<dbReference type="Proteomes" id="UP000016922">
    <property type="component" value="Unassembled WGS sequence"/>
</dbReference>
<dbReference type="InterPro" id="IPR040632">
    <property type="entry name" value="Sulfotransfer_4"/>
</dbReference>
<keyword evidence="3" id="KW-1185">Reference proteome</keyword>
<feature type="transmembrane region" description="Helical" evidence="1">
    <location>
        <begin position="252"/>
        <end position="271"/>
    </location>
</feature>
<dbReference type="AlphaFoldDB" id="S3CM26"/>
<keyword evidence="1" id="KW-0472">Membrane</keyword>
<dbReference type="KEGG" id="glz:GLAREA_02161"/>
<dbReference type="OrthoDB" id="408152at2759"/>
<dbReference type="HOGENOM" id="CLU_061199_0_1_1"/>
<keyword evidence="1" id="KW-0812">Transmembrane</keyword>
<name>S3CM26_GLAL2</name>
<sequence>MSSDRAVDKIPAIKPRPVEMQVLCLGLSRTATMTMYTAVNKLGYRSYHFTESVQPQNIKLGHVKCWAEALRYKVLGKGEPYGPADFDKILQEYSAVTDMPCANFAKELVEAFPNAKVILTQRDPESWVKSVETSFYTILSWRLWPFMKWLSPEGWPYVEETLQLGLADWTAPNDWRDRKALAKYMPTHVAHVRSLVKPENLLEFHPRDGWEPLCRFLGKEPPAGNEPFPYVNKGDNAANIFRVAVAFSLVKILGPYLLVTVVAVVAWRWAVRV</sequence>
<dbReference type="EMBL" id="KE145371">
    <property type="protein sequence ID" value="EPE26249.1"/>
    <property type="molecule type" value="Genomic_DNA"/>
</dbReference>
<protein>
    <submittedName>
        <fullName evidence="2">p-loop containing nucleoside triphosphate hydrolase</fullName>
    </submittedName>
</protein>
<evidence type="ECO:0000313" key="2">
    <source>
        <dbReference type="EMBL" id="EPE26249.1"/>
    </source>
</evidence>
<dbReference type="InterPro" id="IPR027417">
    <property type="entry name" value="P-loop_NTPase"/>
</dbReference>